<dbReference type="RefSeq" id="WP_106893050.1">
    <property type="nucleotide sequence ID" value="NZ_CP027860.1"/>
</dbReference>
<keyword evidence="2" id="KW-1133">Transmembrane helix</keyword>
<keyword evidence="2" id="KW-0472">Membrane</keyword>
<feature type="region of interest" description="Disordered" evidence="1">
    <location>
        <begin position="28"/>
        <end position="48"/>
    </location>
</feature>
<proteinExistence type="predicted"/>
<organism evidence="3 4">
    <name type="scientific">Ahniella affigens</name>
    <dbReference type="NCBI Taxonomy" id="2021234"/>
    <lineage>
        <taxon>Bacteria</taxon>
        <taxon>Pseudomonadati</taxon>
        <taxon>Pseudomonadota</taxon>
        <taxon>Gammaproteobacteria</taxon>
        <taxon>Lysobacterales</taxon>
        <taxon>Rhodanobacteraceae</taxon>
        <taxon>Ahniella</taxon>
    </lineage>
</organism>
<dbReference type="Proteomes" id="UP000241074">
    <property type="component" value="Chromosome"/>
</dbReference>
<sequence length="112" mass="11947">MSIGTREVVIGLVLVIGGAAYLAWNQQTSERAAQQAARTEKPPAPTRDAQAMVIYKWQDDSGTWTFGENPPQDGRPYSEIRGTPNVTSVPTVVPDDGPAIDQAPAPEATDSP</sequence>
<evidence type="ECO:0008006" key="5">
    <source>
        <dbReference type="Google" id="ProtNLM"/>
    </source>
</evidence>
<gene>
    <name evidence="3" type="ORF">C7S18_19010</name>
</gene>
<dbReference type="KEGG" id="xba:C7S18_19010"/>
<accession>A0A2P1PWB5</accession>
<feature type="compositionally biased region" description="Low complexity" evidence="1">
    <location>
        <begin position="83"/>
        <end position="94"/>
    </location>
</feature>
<feature type="transmembrane region" description="Helical" evidence="2">
    <location>
        <begin position="7"/>
        <end position="24"/>
    </location>
</feature>
<keyword evidence="2" id="KW-0812">Transmembrane</keyword>
<dbReference type="EMBL" id="CP027860">
    <property type="protein sequence ID" value="AVP99130.1"/>
    <property type="molecule type" value="Genomic_DNA"/>
</dbReference>
<feature type="region of interest" description="Disordered" evidence="1">
    <location>
        <begin position="62"/>
        <end position="112"/>
    </location>
</feature>
<dbReference type="AlphaFoldDB" id="A0A2P1PWB5"/>
<reference evidence="3 4" key="2">
    <citation type="submission" date="2018-03" db="EMBL/GenBank/DDBJ databases">
        <authorList>
            <person name="Keele B.F."/>
        </authorList>
    </citation>
    <scope>NUCLEOTIDE SEQUENCE [LARGE SCALE GENOMIC DNA]</scope>
    <source>
        <strain evidence="3 4">D13</strain>
    </source>
</reference>
<evidence type="ECO:0000256" key="1">
    <source>
        <dbReference type="SAM" id="MobiDB-lite"/>
    </source>
</evidence>
<reference evidence="3 4" key="1">
    <citation type="submission" date="2018-03" db="EMBL/GenBank/DDBJ databases">
        <title>Ahniella affigens gen. nov., sp. nov., a gammaproteobacterium isolated from sandy soil near a stream.</title>
        <authorList>
            <person name="Ko Y."/>
            <person name="Kim J.-H."/>
        </authorList>
    </citation>
    <scope>NUCLEOTIDE SEQUENCE [LARGE SCALE GENOMIC DNA]</scope>
    <source>
        <strain evidence="3 4">D13</strain>
    </source>
</reference>
<protein>
    <recommendedName>
        <fullName evidence="5">DUF4124 domain-containing protein</fullName>
    </recommendedName>
</protein>
<dbReference type="OrthoDB" id="6079871at2"/>
<name>A0A2P1PWB5_9GAMM</name>
<keyword evidence="4" id="KW-1185">Reference proteome</keyword>
<evidence type="ECO:0000256" key="2">
    <source>
        <dbReference type="SAM" id="Phobius"/>
    </source>
</evidence>
<evidence type="ECO:0000313" key="4">
    <source>
        <dbReference type="Proteomes" id="UP000241074"/>
    </source>
</evidence>
<evidence type="ECO:0000313" key="3">
    <source>
        <dbReference type="EMBL" id="AVP99130.1"/>
    </source>
</evidence>